<keyword evidence="5" id="KW-0443">Lipid metabolism</keyword>
<keyword evidence="1" id="KW-0444">Lipid biosynthesis</keyword>
<name>B2ID91_BEII9</name>
<dbReference type="EMBL" id="CP001016">
    <property type="protein sequence ID" value="ACB93948.1"/>
    <property type="molecule type" value="Genomic_DNA"/>
</dbReference>
<dbReference type="InterPro" id="IPR011004">
    <property type="entry name" value="Trimer_LpxA-like_sf"/>
</dbReference>
<sequence length="281" mass="28144">MSDPLFTPPAPWLSLAEVAALTGAQGAGDLTAHIHAVAPLENAGRGDLSFFDASQDPALLCETGATACLIVPAQASLLAPSVVPLLTLDPPGAAALVLAILFRESLRPESGFGGPGLLGVSPGAHVHPNARLETGVGIDPGAVIGPRAEIGAGSLIGAGSVIGPGVRIGRDCSIGAGVSISHALIGNEVVLAPGVRMGQSPVLTAWPVAPGRVIVQDKVVIGANSTIDRGILRDTIIGEGTRIAALVAIGADVSLGRFCRVPQRTELSVGMTYGDQSVIGV</sequence>
<evidence type="ECO:0000313" key="9">
    <source>
        <dbReference type="Proteomes" id="UP000001695"/>
    </source>
</evidence>
<evidence type="ECO:0000256" key="2">
    <source>
        <dbReference type="ARBA" id="ARBA00022556"/>
    </source>
</evidence>
<protein>
    <submittedName>
        <fullName evidence="8">UDP-3-O-(3-hydroxymyristoyl) glucosamine N-acyltransferase LpxD</fullName>
    </submittedName>
</protein>
<dbReference type="GO" id="GO:0009245">
    <property type="term" value="P:lipid A biosynthetic process"/>
    <property type="evidence" value="ECO:0007669"/>
    <property type="project" value="UniProtKB-KW"/>
</dbReference>
<keyword evidence="6 8" id="KW-0012">Acyltransferase</keyword>
<dbReference type="eggNOG" id="COG1044">
    <property type="taxonomic scope" value="Bacteria"/>
</dbReference>
<dbReference type="Gene3D" id="2.160.10.10">
    <property type="entry name" value="Hexapeptide repeat proteins"/>
    <property type="match status" value="1"/>
</dbReference>
<keyword evidence="3 8" id="KW-0808">Transferase</keyword>
<dbReference type="OrthoDB" id="9784739at2"/>
<dbReference type="Gene3D" id="3.40.1390.10">
    <property type="entry name" value="MurE/MurF, N-terminal domain"/>
    <property type="match status" value="1"/>
</dbReference>
<dbReference type="InterPro" id="IPR001451">
    <property type="entry name" value="Hexapep"/>
</dbReference>
<evidence type="ECO:0000256" key="3">
    <source>
        <dbReference type="ARBA" id="ARBA00022679"/>
    </source>
</evidence>
<evidence type="ECO:0000256" key="1">
    <source>
        <dbReference type="ARBA" id="ARBA00022516"/>
    </source>
</evidence>
<evidence type="ECO:0000256" key="4">
    <source>
        <dbReference type="ARBA" id="ARBA00022737"/>
    </source>
</evidence>
<dbReference type="PANTHER" id="PTHR43378:SF2">
    <property type="entry name" value="UDP-3-O-ACYLGLUCOSAMINE N-ACYLTRANSFERASE 1, MITOCHONDRIAL-RELATED"/>
    <property type="match status" value="1"/>
</dbReference>
<dbReference type="PANTHER" id="PTHR43378">
    <property type="entry name" value="UDP-3-O-ACYLGLUCOSAMINE N-ACYLTRANSFERASE"/>
    <property type="match status" value="1"/>
</dbReference>
<dbReference type="KEGG" id="bid:Bind_0294"/>
<dbReference type="Pfam" id="PF04613">
    <property type="entry name" value="LpxD"/>
    <property type="match status" value="1"/>
</dbReference>
<dbReference type="InterPro" id="IPR018357">
    <property type="entry name" value="Hexapep_transf_CS"/>
</dbReference>
<dbReference type="Proteomes" id="UP000001695">
    <property type="component" value="Chromosome"/>
</dbReference>
<dbReference type="AlphaFoldDB" id="B2ID91"/>
<evidence type="ECO:0000313" key="8">
    <source>
        <dbReference type="EMBL" id="ACB93948.1"/>
    </source>
</evidence>
<dbReference type="GO" id="GO:0016410">
    <property type="term" value="F:N-acyltransferase activity"/>
    <property type="evidence" value="ECO:0007669"/>
    <property type="project" value="InterPro"/>
</dbReference>
<dbReference type="InterPro" id="IPR007691">
    <property type="entry name" value="LpxD"/>
</dbReference>
<dbReference type="HOGENOM" id="CLU_049865_0_2_5"/>
<reference evidence="9" key="1">
    <citation type="submission" date="2008-03" db="EMBL/GenBank/DDBJ databases">
        <title>Complete sequence of chromosome of Beijerinckia indica subsp. indica ATCC 9039.</title>
        <authorList>
            <consortium name="US DOE Joint Genome Institute"/>
            <person name="Copeland A."/>
            <person name="Lucas S."/>
            <person name="Lapidus A."/>
            <person name="Glavina del Rio T."/>
            <person name="Dalin E."/>
            <person name="Tice H."/>
            <person name="Bruce D."/>
            <person name="Goodwin L."/>
            <person name="Pitluck S."/>
            <person name="LaButti K."/>
            <person name="Schmutz J."/>
            <person name="Larimer F."/>
            <person name="Land M."/>
            <person name="Hauser L."/>
            <person name="Kyrpides N."/>
            <person name="Mikhailova N."/>
            <person name="Dunfield P.F."/>
            <person name="Dedysh S.N."/>
            <person name="Liesack W."/>
            <person name="Saw J.H."/>
            <person name="Alam M."/>
            <person name="Chen Y."/>
            <person name="Murrell J.C."/>
            <person name="Richardson P."/>
        </authorList>
    </citation>
    <scope>NUCLEOTIDE SEQUENCE [LARGE SCALE GENOMIC DNA]</scope>
    <source>
        <strain evidence="9">ATCC 9039 / DSM 1715 / NCIMB 8712</strain>
    </source>
</reference>
<dbReference type="STRING" id="395963.Bind_0294"/>
<dbReference type="GO" id="GO:0016020">
    <property type="term" value="C:membrane"/>
    <property type="evidence" value="ECO:0007669"/>
    <property type="project" value="GOC"/>
</dbReference>
<dbReference type="PROSITE" id="PS00101">
    <property type="entry name" value="HEXAPEP_TRANSFERASES"/>
    <property type="match status" value="1"/>
</dbReference>
<keyword evidence="2" id="KW-0441">Lipid A biosynthesis</keyword>
<evidence type="ECO:0000256" key="5">
    <source>
        <dbReference type="ARBA" id="ARBA00023098"/>
    </source>
</evidence>
<dbReference type="RefSeq" id="WP_012383306.1">
    <property type="nucleotide sequence ID" value="NC_010581.1"/>
</dbReference>
<keyword evidence="4" id="KW-0677">Repeat</keyword>
<organism evidence="8 9">
    <name type="scientific">Beijerinckia indica subsp. indica (strain ATCC 9039 / DSM 1715 / NCIMB 8712)</name>
    <dbReference type="NCBI Taxonomy" id="395963"/>
    <lineage>
        <taxon>Bacteria</taxon>
        <taxon>Pseudomonadati</taxon>
        <taxon>Pseudomonadota</taxon>
        <taxon>Alphaproteobacteria</taxon>
        <taxon>Hyphomicrobiales</taxon>
        <taxon>Beijerinckiaceae</taxon>
        <taxon>Beijerinckia</taxon>
    </lineage>
</organism>
<dbReference type="SUPFAM" id="SSF51161">
    <property type="entry name" value="Trimeric LpxA-like enzymes"/>
    <property type="match status" value="1"/>
</dbReference>
<proteinExistence type="predicted"/>
<evidence type="ECO:0000259" key="7">
    <source>
        <dbReference type="Pfam" id="PF04613"/>
    </source>
</evidence>
<evidence type="ECO:0000256" key="6">
    <source>
        <dbReference type="ARBA" id="ARBA00023315"/>
    </source>
</evidence>
<gene>
    <name evidence="8" type="ordered locus">Bind_0294</name>
</gene>
<reference evidence="8 9" key="2">
    <citation type="journal article" date="2010" name="J. Bacteriol.">
        <title>Complete genome sequence of Beijerinckia indica subsp. indica.</title>
        <authorList>
            <person name="Tamas I."/>
            <person name="Dedysh S.N."/>
            <person name="Liesack W."/>
            <person name="Stott M.B."/>
            <person name="Alam M."/>
            <person name="Murrell J.C."/>
            <person name="Dunfield P.F."/>
        </authorList>
    </citation>
    <scope>NUCLEOTIDE SEQUENCE [LARGE SCALE GENOMIC DNA]</scope>
    <source>
        <strain evidence="9">ATCC 9039 / DSM 1715 / NCIMB 8712</strain>
    </source>
</reference>
<dbReference type="Pfam" id="PF00132">
    <property type="entry name" value="Hexapep"/>
    <property type="match status" value="1"/>
</dbReference>
<accession>B2ID91</accession>
<keyword evidence="9" id="KW-1185">Reference proteome</keyword>
<feature type="domain" description="UDP-3-O-[3-hydroxymyristoyl] glucosamine N-acyltransferase non-repeat region" evidence="7">
    <location>
        <begin position="33"/>
        <end position="99"/>
    </location>
</feature>
<dbReference type="InterPro" id="IPR020573">
    <property type="entry name" value="UDP_GlcNAc_AcTrfase_non-rep"/>
</dbReference>